<dbReference type="EC" id="2.7.7.7" evidence="3"/>
<dbReference type="NCBIfam" id="NF004226">
    <property type="entry name" value="PRK05673.1"/>
    <property type="match status" value="1"/>
</dbReference>
<dbReference type="InterPro" id="IPR040982">
    <property type="entry name" value="DNA_pol3_finger"/>
</dbReference>
<dbReference type="PANTHER" id="PTHR32294">
    <property type="entry name" value="DNA POLYMERASE III SUBUNIT ALPHA"/>
    <property type="match status" value="1"/>
</dbReference>
<evidence type="ECO:0000259" key="11">
    <source>
        <dbReference type="SMART" id="SM00481"/>
    </source>
</evidence>
<dbReference type="PATRIC" id="fig|1588748.3.peg.1502"/>
<evidence type="ECO:0000256" key="2">
    <source>
        <dbReference type="ARBA" id="ARBA00009496"/>
    </source>
</evidence>
<comment type="caution">
    <text evidence="12">The sequence shown here is derived from an EMBL/GenBank/DDBJ whole genome shotgun (WGS) entry which is preliminary data.</text>
</comment>
<evidence type="ECO:0000256" key="4">
    <source>
        <dbReference type="ARBA" id="ARBA00019114"/>
    </source>
</evidence>
<accession>A0A134CDG6</accession>
<dbReference type="InterPro" id="IPR004365">
    <property type="entry name" value="NA-bd_OB_tRNA"/>
</dbReference>
<dbReference type="Pfam" id="PF17657">
    <property type="entry name" value="DNA_pol3_finger"/>
    <property type="match status" value="1"/>
</dbReference>
<comment type="subcellular location">
    <subcellularLocation>
        <location evidence="1">Cytoplasm</location>
    </subcellularLocation>
</comment>
<sequence>MNRYMKKRGMRMKPFVHLHVHTQYSLLDGLCRIPRMVQMAKDMNMPAIAITDHGNLYGAMHLYKEAKAQGIKPIIGCEIYMTRGSRFEKKTRERLCHLILLAKTTQGYHNLVKIVSKGYTEGVNNYHKPRVDYELLEQYHEGVIALSACIEGHIQQDILNHDEEGAIKALERLVGIFGKDDFYLEVHNHGLPEEKIVRDTFKQWAPRYGLKLVATNDYHYLEKEDATAQEVKLCISTGDTLNNPNHFRFTNDSFYMKSYDEMAELFPDMLEALDTTLEIAEKCNVEIDFSQRHLPAFPVPEGETDASYLQKLCEEALTQKYHPVTEKVRQRLAYELDVISKMGFPSYFLIVWDYVKFARDHQIAVGPGRGSAAGSVVAYLLGITGLDPLAYDLLFERFLNPERVTMPDIDMDFCYENRSRIIDYVTEKYGKDHVSQIITFGTLAAKAVMRDVGRVLDISLSEVNRVVKMIPNELGITLQKALETSADFKAVYTSNEQVHRWIELGKSLEGLVRHPSTHAAGVVISAAPIDDYVPLQYTKEGYLTTQYDKDLIEEQGLLKMDFLGLRTLTVISDTLRLIKENHYVDIDINNIPLDDPATCQLLTVGDTAGVFQMESDGITALVKELAPKHFEDMIPLVALYRPGPLGSGMVEDFIKRSHGETEVTYLHPLLEPILKDTYGVILYQEQVMQIASSMGGFSLGQADLLRRAMGKKKESILKAQRESFLQGTRTNHIDDEIANKVFDLLVYFAGYGFNKSHSAAYAYVAWQTAYLKAHYRAELMAATMTSMINDVSKISYYIGECRHHGVPVLCPDVNASVSTFSVVDGSIRFGLSGVKNVGENAIDLIVRERDKGGPFLSLSDFCSRVDNHVVNRRALESLIRCGAMDSFGKYRSQLLYVLDQAMAMGASKQKDRDSGQLDLFDFGEEDNAEASVLELTYPTIDEFSMEEILAMEKEYDGFYFSGHPLNRYEKIMKTLVPFSRLYGEEASSYDGKEIVCGGLITTKRQVMTKRNEMMAILTVEDYTHSMTVVVFPKVYRQCAGILVEDQAVAIRGSVDVADNSVQMLANSLVPLAQQEQVYAEERKQASGKVERQQEVWRTETGEAGEKLFLKIPAELEQSSLSDKILRVLQQHPGTVKVYFYLVGSKKTIIASSVYWVTPTVSLRQALVALLDETSVVLQ</sequence>
<dbReference type="Pfam" id="PF01336">
    <property type="entry name" value="tRNA_anti-codon"/>
    <property type="match status" value="1"/>
</dbReference>
<dbReference type="GO" id="GO:0003676">
    <property type="term" value="F:nucleic acid binding"/>
    <property type="evidence" value="ECO:0007669"/>
    <property type="project" value="InterPro"/>
</dbReference>
<dbReference type="Pfam" id="PF02811">
    <property type="entry name" value="PHP"/>
    <property type="match status" value="1"/>
</dbReference>
<evidence type="ECO:0000256" key="1">
    <source>
        <dbReference type="ARBA" id="ARBA00004496"/>
    </source>
</evidence>
<comment type="catalytic activity">
    <reaction evidence="10">
        <text>DNA(n) + a 2'-deoxyribonucleoside 5'-triphosphate = DNA(n+1) + diphosphate</text>
        <dbReference type="Rhea" id="RHEA:22508"/>
        <dbReference type="Rhea" id="RHEA-COMP:17339"/>
        <dbReference type="Rhea" id="RHEA-COMP:17340"/>
        <dbReference type="ChEBI" id="CHEBI:33019"/>
        <dbReference type="ChEBI" id="CHEBI:61560"/>
        <dbReference type="ChEBI" id="CHEBI:173112"/>
        <dbReference type="EC" id="2.7.7.7"/>
    </reaction>
</comment>
<evidence type="ECO:0000256" key="9">
    <source>
        <dbReference type="ARBA" id="ARBA00025611"/>
    </source>
</evidence>
<dbReference type="CDD" id="cd12113">
    <property type="entry name" value="PHP_PolIIIA_DnaE3"/>
    <property type="match status" value="1"/>
</dbReference>
<dbReference type="Gene3D" id="1.10.150.870">
    <property type="match status" value="1"/>
</dbReference>
<dbReference type="EMBL" id="LSDT01000050">
    <property type="protein sequence ID" value="KXB90236.1"/>
    <property type="molecule type" value="Genomic_DNA"/>
</dbReference>
<dbReference type="InterPro" id="IPR004013">
    <property type="entry name" value="PHP_dom"/>
</dbReference>
<dbReference type="Gene3D" id="3.20.20.140">
    <property type="entry name" value="Metal-dependent hydrolases"/>
    <property type="match status" value="1"/>
</dbReference>
<comment type="function">
    <text evidence="9">DNA polymerase III is a complex, multichain enzyme responsible for most of the replicative synthesis in bacteria. This DNA polymerase also exhibits 3' to 5' exonuclease activity. The alpha chain is the DNA polymerase.</text>
</comment>
<comment type="similarity">
    <text evidence="2">Belongs to the DNA polymerase type-C family. DnaE subfamily.</text>
</comment>
<dbReference type="InterPro" id="IPR004805">
    <property type="entry name" value="DnaE2/DnaE/PolC"/>
</dbReference>
<proteinExistence type="inferred from homology"/>
<evidence type="ECO:0000256" key="8">
    <source>
        <dbReference type="ARBA" id="ARBA00022932"/>
    </source>
</evidence>
<dbReference type="InterPro" id="IPR003141">
    <property type="entry name" value="Pol/His_phosphatase_N"/>
</dbReference>
<evidence type="ECO:0000256" key="7">
    <source>
        <dbReference type="ARBA" id="ARBA00022705"/>
    </source>
</evidence>
<dbReference type="AlphaFoldDB" id="A0A134CDG6"/>
<dbReference type="InterPro" id="IPR016195">
    <property type="entry name" value="Pol/histidinol_Pase-like"/>
</dbReference>
<evidence type="ECO:0000313" key="12">
    <source>
        <dbReference type="EMBL" id="KXB90236.1"/>
    </source>
</evidence>
<evidence type="ECO:0000256" key="5">
    <source>
        <dbReference type="ARBA" id="ARBA00022679"/>
    </source>
</evidence>
<dbReference type="Proteomes" id="UP000070160">
    <property type="component" value="Unassembled WGS sequence"/>
</dbReference>
<dbReference type="GO" id="GO:0003887">
    <property type="term" value="F:DNA-directed DNA polymerase activity"/>
    <property type="evidence" value="ECO:0007669"/>
    <property type="project" value="UniProtKB-KW"/>
</dbReference>
<dbReference type="GO" id="GO:0005737">
    <property type="term" value="C:cytoplasm"/>
    <property type="evidence" value="ECO:0007669"/>
    <property type="project" value="UniProtKB-SubCell"/>
</dbReference>
<dbReference type="CDD" id="cd04485">
    <property type="entry name" value="DnaE_OBF"/>
    <property type="match status" value="1"/>
</dbReference>
<name>A0A134CDG6_9FIRM</name>
<dbReference type="Pfam" id="PF07733">
    <property type="entry name" value="DNA_pol3_alpha"/>
    <property type="match status" value="1"/>
</dbReference>
<dbReference type="NCBIfam" id="NF005298">
    <property type="entry name" value="PRK06826.1"/>
    <property type="match status" value="1"/>
</dbReference>
<keyword evidence="7" id="KW-0235">DNA replication</keyword>
<reference evidence="13" key="1">
    <citation type="submission" date="2016-01" db="EMBL/GenBank/DDBJ databases">
        <authorList>
            <person name="Mitreva M."/>
            <person name="Pepin K.H."/>
            <person name="Mihindukulasuriya K.A."/>
            <person name="Fulton R."/>
            <person name="Fronick C."/>
            <person name="O'Laughlin M."/>
            <person name="Miner T."/>
            <person name="Herter B."/>
            <person name="Rosa B.A."/>
            <person name="Cordes M."/>
            <person name="Tomlinson C."/>
            <person name="Wollam A."/>
            <person name="Palsikar V.B."/>
            <person name="Mardis E.R."/>
            <person name="Wilson R.K."/>
        </authorList>
    </citation>
    <scope>NUCLEOTIDE SEQUENCE [LARGE SCALE GENOMIC DNA]</scope>
    <source>
        <strain evidence="13">KA00182</strain>
    </source>
</reference>
<gene>
    <name evidence="12" type="ORF">HMPREF3182_01551</name>
</gene>
<evidence type="ECO:0000256" key="10">
    <source>
        <dbReference type="ARBA" id="ARBA00049244"/>
    </source>
</evidence>
<dbReference type="InterPro" id="IPR029460">
    <property type="entry name" value="DNAPol_HHH"/>
</dbReference>
<keyword evidence="6" id="KW-0548">Nucleotidyltransferase</keyword>
<dbReference type="InterPro" id="IPR011708">
    <property type="entry name" value="DNA_pol3_alpha_NTPase_dom"/>
</dbReference>
<protein>
    <recommendedName>
        <fullName evidence="4">DNA polymerase III subunit alpha</fullName>
        <ecNumber evidence="3">2.7.7.7</ecNumber>
    </recommendedName>
</protein>
<keyword evidence="8" id="KW-0239">DNA-directed DNA polymerase</keyword>
<dbReference type="GO" id="GO:0006260">
    <property type="term" value="P:DNA replication"/>
    <property type="evidence" value="ECO:0007669"/>
    <property type="project" value="UniProtKB-KW"/>
</dbReference>
<dbReference type="InterPro" id="IPR041931">
    <property type="entry name" value="DNA_pol3_alpha_thumb_dom"/>
</dbReference>
<dbReference type="SUPFAM" id="SSF89550">
    <property type="entry name" value="PHP domain-like"/>
    <property type="match status" value="1"/>
</dbReference>
<evidence type="ECO:0000256" key="6">
    <source>
        <dbReference type="ARBA" id="ARBA00022695"/>
    </source>
</evidence>
<dbReference type="NCBIfam" id="TIGR00594">
    <property type="entry name" value="polc"/>
    <property type="match status" value="1"/>
</dbReference>
<evidence type="ECO:0000256" key="3">
    <source>
        <dbReference type="ARBA" id="ARBA00012417"/>
    </source>
</evidence>
<dbReference type="Gene3D" id="1.10.10.1600">
    <property type="entry name" value="Bacterial DNA polymerase III alpha subunit, thumb domain"/>
    <property type="match status" value="1"/>
</dbReference>
<organism evidence="12 13">
    <name type="scientific">Megasphaera hutchinsoni</name>
    <dbReference type="NCBI Taxonomy" id="1588748"/>
    <lineage>
        <taxon>Bacteria</taxon>
        <taxon>Bacillati</taxon>
        <taxon>Bacillota</taxon>
        <taxon>Negativicutes</taxon>
        <taxon>Veillonellales</taxon>
        <taxon>Veillonellaceae</taxon>
        <taxon>Megasphaera</taxon>
    </lineage>
</organism>
<keyword evidence="5" id="KW-0808">Transferase</keyword>
<dbReference type="PANTHER" id="PTHR32294:SF0">
    <property type="entry name" value="DNA POLYMERASE III SUBUNIT ALPHA"/>
    <property type="match status" value="1"/>
</dbReference>
<dbReference type="GO" id="GO:0008408">
    <property type="term" value="F:3'-5' exonuclease activity"/>
    <property type="evidence" value="ECO:0007669"/>
    <property type="project" value="InterPro"/>
</dbReference>
<keyword evidence="13" id="KW-1185">Reference proteome</keyword>
<evidence type="ECO:0000313" key="13">
    <source>
        <dbReference type="Proteomes" id="UP000070160"/>
    </source>
</evidence>
<dbReference type="STRING" id="1588748.HMPREF3182_01551"/>
<feature type="domain" description="Polymerase/histidinol phosphatase N-terminal" evidence="11">
    <location>
        <begin position="16"/>
        <end position="83"/>
    </location>
</feature>
<dbReference type="Pfam" id="PF14579">
    <property type="entry name" value="HHH_6"/>
    <property type="match status" value="1"/>
</dbReference>
<dbReference type="SMART" id="SM00481">
    <property type="entry name" value="POLIIIAc"/>
    <property type="match status" value="1"/>
</dbReference>